<keyword evidence="3" id="KW-1185">Reference proteome</keyword>
<dbReference type="InParanoid" id="B0D975"/>
<feature type="compositionally biased region" description="Polar residues" evidence="1">
    <location>
        <begin position="14"/>
        <end position="37"/>
    </location>
</feature>
<evidence type="ECO:0000256" key="1">
    <source>
        <dbReference type="SAM" id="MobiDB-lite"/>
    </source>
</evidence>
<feature type="region of interest" description="Disordered" evidence="1">
    <location>
        <begin position="1"/>
        <end position="73"/>
    </location>
</feature>
<dbReference type="Proteomes" id="UP000001194">
    <property type="component" value="Unassembled WGS sequence"/>
</dbReference>
<feature type="compositionally biased region" description="Acidic residues" evidence="1">
    <location>
        <begin position="56"/>
        <end position="71"/>
    </location>
</feature>
<dbReference type="HOGENOM" id="CLU_1421642_0_0_1"/>
<dbReference type="EMBL" id="DS547100">
    <property type="protein sequence ID" value="EDR09205.1"/>
    <property type="molecule type" value="Genomic_DNA"/>
</dbReference>
<evidence type="ECO:0000313" key="3">
    <source>
        <dbReference type="Proteomes" id="UP000001194"/>
    </source>
</evidence>
<gene>
    <name evidence="2" type="ORF">LACBIDRAFT_326610</name>
</gene>
<proteinExistence type="predicted"/>
<protein>
    <submittedName>
        <fullName evidence="2">Predicted protein</fullName>
    </submittedName>
</protein>
<dbReference type="AlphaFoldDB" id="B0D975"/>
<feature type="region of interest" description="Disordered" evidence="1">
    <location>
        <begin position="172"/>
        <end position="191"/>
    </location>
</feature>
<evidence type="ECO:0000313" key="2">
    <source>
        <dbReference type="EMBL" id="EDR09205.1"/>
    </source>
</evidence>
<reference evidence="2 3" key="1">
    <citation type="journal article" date="2008" name="Nature">
        <title>The genome of Laccaria bicolor provides insights into mycorrhizal symbiosis.</title>
        <authorList>
            <person name="Martin F."/>
            <person name="Aerts A."/>
            <person name="Ahren D."/>
            <person name="Brun A."/>
            <person name="Danchin E.G.J."/>
            <person name="Duchaussoy F."/>
            <person name="Gibon J."/>
            <person name="Kohler A."/>
            <person name="Lindquist E."/>
            <person name="Pereda V."/>
            <person name="Salamov A."/>
            <person name="Shapiro H.J."/>
            <person name="Wuyts J."/>
            <person name="Blaudez D."/>
            <person name="Buee M."/>
            <person name="Brokstein P."/>
            <person name="Canbaeck B."/>
            <person name="Cohen D."/>
            <person name="Courty P.E."/>
            <person name="Coutinho P.M."/>
            <person name="Delaruelle C."/>
            <person name="Detter J.C."/>
            <person name="Deveau A."/>
            <person name="DiFazio S."/>
            <person name="Duplessis S."/>
            <person name="Fraissinet-Tachet L."/>
            <person name="Lucic E."/>
            <person name="Frey-Klett P."/>
            <person name="Fourrey C."/>
            <person name="Feussner I."/>
            <person name="Gay G."/>
            <person name="Grimwood J."/>
            <person name="Hoegger P.J."/>
            <person name="Jain P."/>
            <person name="Kilaru S."/>
            <person name="Labbe J."/>
            <person name="Lin Y.C."/>
            <person name="Legue V."/>
            <person name="Le Tacon F."/>
            <person name="Marmeisse R."/>
            <person name="Melayah D."/>
            <person name="Montanini B."/>
            <person name="Muratet M."/>
            <person name="Nehls U."/>
            <person name="Niculita-Hirzel H."/>
            <person name="Oudot-Le Secq M.P."/>
            <person name="Peter M."/>
            <person name="Quesneville H."/>
            <person name="Rajashekar B."/>
            <person name="Reich M."/>
            <person name="Rouhier N."/>
            <person name="Schmutz J."/>
            <person name="Yin T."/>
            <person name="Chalot M."/>
            <person name="Henrissat B."/>
            <person name="Kuees U."/>
            <person name="Lucas S."/>
            <person name="Van de Peer Y."/>
            <person name="Podila G.K."/>
            <person name="Polle A."/>
            <person name="Pukkila P.J."/>
            <person name="Richardson P.M."/>
            <person name="Rouze P."/>
            <person name="Sanders I.R."/>
            <person name="Stajich J.E."/>
            <person name="Tunlid A."/>
            <person name="Tuskan G."/>
            <person name="Grigoriev I.V."/>
        </authorList>
    </citation>
    <scope>NUCLEOTIDE SEQUENCE [LARGE SCALE GENOMIC DNA]</scope>
    <source>
        <strain evidence="3">S238N-H82 / ATCC MYA-4686</strain>
    </source>
</reference>
<sequence length="191" mass="21118">MTTTGQHISDNDNGHVSTDNNGRQRHNTSAATTTQHISNDDDSHTSTDHDDNNTSTDDDDGHTLTDAEDDDHVNCRRQRAPSLFSPPSFVLPFPVPPLPLPPSLFIPFPVPSLSLPSLFPLLYTSPFPFSLPLPSPFPFPSLFPFPLPIPSLSSIHSEAPEGRRRQEWVDLRSTPMMQEDGKTADKLVVQD</sequence>
<dbReference type="GeneID" id="6076008"/>
<accession>B0D975</accession>
<dbReference type="RefSeq" id="XP_001880518.1">
    <property type="nucleotide sequence ID" value="XM_001880483.1"/>
</dbReference>
<name>B0D975_LACBS</name>
<organism evidence="3">
    <name type="scientific">Laccaria bicolor (strain S238N-H82 / ATCC MYA-4686)</name>
    <name type="common">Bicoloured deceiver</name>
    <name type="synonym">Laccaria laccata var. bicolor</name>
    <dbReference type="NCBI Taxonomy" id="486041"/>
    <lineage>
        <taxon>Eukaryota</taxon>
        <taxon>Fungi</taxon>
        <taxon>Dikarya</taxon>
        <taxon>Basidiomycota</taxon>
        <taxon>Agaricomycotina</taxon>
        <taxon>Agaricomycetes</taxon>
        <taxon>Agaricomycetidae</taxon>
        <taxon>Agaricales</taxon>
        <taxon>Agaricineae</taxon>
        <taxon>Hydnangiaceae</taxon>
        <taxon>Laccaria</taxon>
    </lineage>
</organism>
<feature type="compositionally biased region" description="Basic and acidic residues" evidence="1">
    <location>
        <begin position="38"/>
        <end position="52"/>
    </location>
</feature>
<dbReference type="KEGG" id="lbc:LACBIDRAFT_326610"/>